<keyword evidence="4" id="KW-1185">Reference proteome</keyword>
<feature type="region of interest" description="Disordered" evidence="1">
    <location>
        <begin position="237"/>
        <end position="275"/>
    </location>
</feature>
<protein>
    <submittedName>
        <fullName evidence="3">Uncharacterized protein</fullName>
    </submittedName>
</protein>
<reference evidence="3 4" key="1">
    <citation type="submission" date="2019-01" db="EMBL/GenBank/DDBJ databases">
        <title>Draft genome sequence of Psathyrella aberdarensis IHI B618.</title>
        <authorList>
            <person name="Buettner E."/>
            <person name="Kellner H."/>
        </authorList>
    </citation>
    <scope>NUCLEOTIDE SEQUENCE [LARGE SCALE GENOMIC DNA]</scope>
    <source>
        <strain evidence="3 4">IHI B618</strain>
    </source>
</reference>
<gene>
    <name evidence="3" type="ORF">EST38_g6109</name>
</gene>
<comment type="caution">
    <text evidence="3">The sequence shown here is derived from an EMBL/GenBank/DDBJ whole genome shotgun (WGS) entry which is preliminary data.</text>
</comment>
<organism evidence="3 4">
    <name type="scientific">Candolleomyces aberdarensis</name>
    <dbReference type="NCBI Taxonomy" id="2316362"/>
    <lineage>
        <taxon>Eukaryota</taxon>
        <taxon>Fungi</taxon>
        <taxon>Dikarya</taxon>
        <taxon>Basidiomycota</taxon>
        <taxon>Agaricomycotina</taxon>
        <taxon>Agaricomycetes</taxon>
        <taxon>Agaricomycetidae</taxon>
        <taxon>Agaricales</taxon>
        <taxon>Agaricineae</taxon>
        <taxon>Psathyrellaceae</taxon>
        <taxon>Candolleomyces</taxon>
    </lineage>
</organism>
<dbReference type="Proteomes" id="UP000290288">
    <property type="component" value="Unassembled WGS sequence"/>
</dbReference>
<sequence length="275" mass="30853">MRYASFLLSFLVVGATTAFGSPAAQVYQRATGFDLSDADLAIRNDGDVSVFYGRSPTFEEIRARDSAFAAATGTDLAARDLSEEEIEEIVLRHFDARDLDLDVVDLENRAWGAVVRGVAKGIELIVKAIKGQIEHDKDRRGKYTSEFIGKSMNQFPQWNWVMCHTQHSYKFDGERGKDWFHKHEEFPVAFGKTVGFEIYWFKSGEFFRKGDGGYLNWSFGGNIIHRVNDGKDVKFGLRPGAAPIGKGGDDKKKPAPKKQAPKKNNKPAPKRKGRK</sequence>
<feature type="signal peptide" evidence="2">
    <location>
        <begin position="1"/>
        <end position="18"/>
    </location>
</feature>
<evidence type="ECO:0000256" key="1">
    <source>
        <dbReference type="SAM" id="MobiDB-lite"/>
    </source>
</evidence>
<dbReference type="EMBL" id="SDEE01000185">
    <property type="protein sequence ID" value="RXW19748.1"/>
    <property type="molecule type" value="Genomic_DNA"/>
</dbReference>
<name>A0A4V1Q3T9_9AGAR</name>
<evidence type="ECO:0000256" key="2">
    <source>
        <dbReference type="SAM" id="SignalP"/>
    </source>
</evidence>
<accession>A0A4V1Q3T9</accession>
<proteinExistence type="predicted"/>
<dbReference type="AlphaFoldDB" id="A0A4V1Q3T9"/>
<evidence type="ECO:0000313" key="4">
    <source>
        <dbReference type="Proteomes" id="UP000290288"/>
    </source>
</evidence>
<feature type="compositionally biased region" description="Basic residues" evidence="1">
    <location>
        <begin position="254"/>
        <end position="275"/>
    </location>
</feature>
<keyword evidence="2" id="KW-0732">Signal</keyword>
<evidence type="ECO:0000313" key="3">
    <source>
        <dbReference type="EMBL" id="RXW19748.1"/>
    </source>
</evidence>
<dbReference type="OrthoDB" id="3685327at2759"/>
<feature type="chain" id="PRO_5020997861" evidence="2">
    <location>
        <begin position="19"/>
        <end position="275"/>
    </location>
</feature>
<dbReference type="STRING" id="2316362.A0A4V1Q3T9"/>